<organism evidence="2 3">
    <name type="scientific">Gibberella moniliformis (strain M3125 / FGSC 7600)</name>
    <name type="common">Maize ear and stalk rot fungus</name>
    <name type="synonym">Fusarium verticillioides</name>
    <dbReference type="NCBI Taxonomy" id="334819"/>
    <lineage>
        <taxon>Eukaryota</taxon>
        <taxon>Fungi</taxon>
        <taxon>Dikarya</taxon>
        <taxon>Ascomycota</taxon>
        <taxon>Pezizomycotina</taxon>
        <taxon>Sordariomycetes</taxon>
        <taxon>Hypocreomycetidae</taxon>
        <taxon>Hypocreales</taxon>
        <taxon>Nectriaceae</taxon>
        <taxon>Fusarium</taxon>
        <taxon>Fusarium fujikuroi species complex</taxon>
    </lineage>
</organism>
<dbReference type="EMBL" id="DS022249">
    <property type="protein sequence ID" value="EWG46501.1"/>
    <property type="molecule type" value="Genomic_DNA"/>
</dbReference>
<dbReference type="AlphaFoldDB" id="W7M655"/>
<dbReference type="RefSeq" id="XP_018752692.1">
    <property type="nucleotide sequence ID" value="XM_018895443.1"/>
</dbReference>
<dbReference type="Proteomes" id="UP000009096">
    <property type="component" value="Chromosome 7"/>
</dbReference>
<reference evidence="2 3" key="1">
    <citation type="journal article" date="2010" name="Nature">
        <title>Comparative genomics reveals mobile pathogenicity chromosomes in Fusarium.</title>
        <authorList>
            <person name="Ma L.J."/>
            <person name="van der Does H.C."/>
            <person name="Borkovich K.A."/>
            <person name="Coleman J.J."/>
            <person name="Daboussi M.J."/>
            <person name="Di Pietro A."/>
            <person name="Dufresne M."/>
            <person name="Freitag M."/>
            <person name="Grabherr M."/>
            <person name="Henrissat B."/>
            <person name="Houterman P.M."/>
            <person name="Kang S."/>
            <person name="Shim W.B."/>
            <person name="Woloshuk C."/>
            <person name="Xie X."/>
            <person name="Xu J.R."/>
            <person name="Antoniw J."/>
            <person name="Baker S.E."/>
            <person name="Bluhm B.H."/>
            <person name="Breakspear A."/>
            <person name="Brown D.W."/>
            <person name="Butchko R.A."/>
            <person name="Chapman S."/>
            <person name="Coulson R."/>
            <person name="Coutinho P.M."/>
            <person name="Danchin E.G."/>
            <person name="Diener A."/>
            <person name="Gale L.R."/>
            <person name="Gardiner D.M."/>
            <person name="Goff S."/>
            <person name="Hammond-Kosack K.E."/>
            <person name="Hilburn K."/>
            <person name="Hua-Van A."/>
            <person name="Jonkers W."/>
            <person name="Kazan K."/>
            <person name="Kodira C.D."/>
            <person name="Koehrsen M."/>
            <person name="Kumar L."/>
            <person name="Lee Y.H."/>
            <person name="Li L."/>
            <person name="Manners J.M."/>
            <person name="Miranda-Saavedra D."/>
            <person name="Mukherjee M."/>
            <person name="Park G."/>
            <person name="Park J."/>
            <person name="Park S.Y."/>
            <person name="Proctor R.H."/>
            <person name="Regev A."/>
            <person name="Ruiz-Roldan M.C."/>
            <person name="Sain D."/>
            <person name="Sakthikumar S."/>
            <person name="Sykes S."/>
            <person name="Schwartz D.C."/>
            <person name="Turgeon B.G."/>
            <person name="Wapinski I."/>
            <person name="Yoder O."/>
            <person name="Young S."/>
            <person name="Zeng Q."/>
            <person name="Zhou S."/>
            <person name="Galagan J."/>
            <person name="Cuomo C.A."/>
            <person name="Kistler H.C."/>
            <person name="Rep M."/>
        </authorList>
    </citation>
    <scope>NUCLEOTIDE SEQUENCE [LARGE SCALE GENOMIC DNA]</scope>
    <source>
        <strain evidence="3">M3125 / FGSC 7600</strain>
    </source>
</reference>
<dbReference type="KEGG" id="fvr:FVEG_06968"/>
<dbReference type="VEuPathDB" id="FungiDB:FVEG_06968"/>
<dbReference type="EMBL" id="CM000584">
    <property type="protein sequence ID" value="EWG46501.1"/>
    <property type="molecule type" value="Genomic_DNA"/>
</dbReference>
<dbReference type="GeneID" id="30064821"/>
<accession>W7M655</accession>
<feature type="region of interest" description="Disordered" evidence="1">
    <location>
        <begin position="56"/>
        <end position="83"/>
    </location>
</feature>
<evidence type="ECO:0000256" key="1">
    <source>
        <dbReference type="SAM" id="MobiDB-lite"/>
    </source>
</evidence>
<proteinExistence type="predicted"/>
<name>W7M655_GIBM7</name>
<keyword evidence="3" id="KW-1185">Reference proteome</keyword>
<sequence length="83" mass="9529">MRCRQPPAATPRVFEANCCCFYLCCAFLPSFIVLRCTALHSRFLRCPVPSLSTLSKPDSMGKERFSKNGRTRRWGLPTEYLHT</sequence>
<dbReference type="HOGENOM" id="CLU_2542759_0_0_1"/>
<gene>
    <name evidence="2" type="ORF">FVEG_06968</name>
</gene>
<evidence type="ECO:0000313" key="3">
    <source>
        <dbReference type="Proteomes" id="UP000009096"/>
    </source>
</evidence>
<evidence type="ECO:0000313" key="2">
    <source>
        <dbReference type="EMBL" id="EWG46501.1"/>
    </source>
</evidence>
<protein>
    <submittedName>
        <fullName evidence="2">Uncharacterized protein</fullName>
    </submittedName>
</protein>